<dbReference type="CDD" id="cd04862">
    <property type="entry name" value="PaeLigD_Pol_like"/>
    <property type="match status" value="1"/>
</dbReference>
<dbReference type="Gene3D" id="3.90.920.10">
    <property type="entry name" value="DNA primase, PRIM domain"/>
    <property type="match status" value="1"/>
</dbReference>
<dbReference type="PROSITE" id="PS00333">
    <property type="entry name" value="DNA_LIGASE_A2"/>
    <property type="match status" value="1"/>
</dbReference>
<dbReference type="NCBIfam" id="TIGR02777">
    <property type="entry name" value="LigD_PE_dom"/>
    <property type="match status" value="1"/>
</dbReference>
<reference evidence="21 22" key="1">
    <citation type="submission" date="2016-04" db="EMBL/GenBank/DDBJ databases">
        <title>Complete genome sequence of natural rubber-degrading, novel Gram-negative bacterium, Rhizobacter gummiphilus strain NS21.</title>
        <authorList>
            <person name="Tabata M."/>
            <person name="Kasai D."/>
            <person name="Fukuda M."/>
        </authorList>
    </citation>
    <scope>NUCLEOTIDE SEQUENCE [LARGE SCALE GENOMIC DNA]</scope>
    <source>
        <strain evidence="21 22">NS21</strain>
    </source>
</reference>
<keyword evidence="7" id="KW-0479">Metal-binding</keyword>
<name>A0A1W6L4B4_9BURK</name>
<evidence type="ECO:0000256" key="5">
    <source>
        <dbReference type="ARBA" id="ARBA00022695"/>
    </source>
</evidence>
<keyword evidence="4" id="KW-0808">Transferase</keyword>
<keyword evidence="13" id="KW-0239">DNA-directed DNA polymerase</keyword>
<dbReference type="AlphaFoldDB" id="A0A1W6L4B4"/>
<dbReference type="InterPro" id="IPR012340">
    <property type="entry name" value="NA-bd_OB-fold"/>
</dbReference>
<dbReference type="GO" id="GO:0046872">
    <property type="term" value="F:metal ion binding"/>
    <property type="evidence" value="ECO:0007669"/>
    <property type="project" value="UniProtKB-KW"/>
</dbReference>
<dbReference type="InterPro" id="IPR012309">
    <property type="entry name" value="DNA_ligase_ATP-dep_C"/>
</dbReference>
<keyword evidence="9" id="KW-0227">DNA damage</keyword>
<keyword evidence="8" id="KW-0547">Nucleotide-binding</keyword>
<evidence type="ECO:0000256" key="6">
    <source>
        <dbReference type="ARBA" id="ARBA00022722"/>
    </source>
</evidence>
<evidence type="ECO:0000256" key="13">
    <source>
        <dbReference type="ARBA" id="ARBA00022932"/>
    </source>
</evidence>
<dbReference type="Gene3D" id="3.30.1490.70">
    <property type="match status" value="1"/>
</dbReference>
<dbReference type="GO" id="GO:0006310">
    <property type="term" value="P:DNA recombination"/>
    <property type="evidence" value="ECO:0007669"/>
    <property type="project" value="UniProtKB-KW"/>
</dbReference>
<dbReference type="EC" id="6.5.1.1" evidence="2"/>
<keyword evidence="3 21" id="KW-0436">Ligase</keyword>
<dbReference type="STRING" id="946333.A4W93_03945"/>
<keyword evidence="5" id="KW-0548">Nucleotidyltransferase</keyword>
<dbReference type="OrthoDB" id="9802472at2"/>
<dbReference type="NCBIfam" id="TIGR02779">
    <property type="entry name" value="NHEJ_ligase_lig"/>
    <property type="match status" value="1"/>
</dbReference>
<evidence type="ECO:0000256" key="1">
    <source>
        <dbReference type="ARBA" id="ARBA00001936"/>
    </source>
</evidence>
<evidence type="ECO:0000256" key="16">
    <source>
        <dbReference type="ARBA" id="ARBA00023204"/>
    </source>
</evidence>
<keyword evidence="16" id="KW-0234">DNA repair</keyword>
<evidence type="ECO:0000256" key="12">
    <source>
        <dbReference type="ARBA" id="ARBA00022840"/>
    </source>
</evidence>
<dbReference type="KEGG" id="rgu:A4W93_03945"/>
<evidence type="ECO:0000256" key="18">
    <source>
        <dbReference type="ARBA" id="ARBA00023268"/>
    </source>
</evidence>
<gene>
    <name evidence="21" type="primary">ligD</name>
    <name evidence="21" type="ORF">A4W93_03945</name>
</gene>
<evidence type="ECO:0000256" key="4">
    <source>
        <dbReference type="ARBA" id="ARBA00022679"/>
    </source>
</evidence>
<dbReference type="GO" id="GO:0003910">
    <property type="term" value="F:DNA ligase (ATP) activity"/>
    <property type="evidence" value="ECO:0007669"/>
    <property type="project" value="UniProtKB-EC"/>
</dbReference>
<evidence type="ECO:0000256" key="3">
    <source>
        <dbReference type="ARBA" id="ARBA00022598"/>
    </source>
</evidence>
<keyword evidence="14" id="KW-0238">DNA-binding</keyword>
<evidence type="ECO:0000256" key="11">
    <source>
        <dbReference type="ARBA" id="ARBA00022839"/>
    </source>
</evidence>
<dbReference type="InterPro" id="IPR014144">
    <property type="entry name" value="LigD_PE_domain"/>
</dbReference>
<dbReference type="SUPFAM" id="SSF50249">
    <property type="entry name" value="Nucleic acid-binding proteins"/>
    <property type="match status" value="1"/>
</dbReference>
<dbReference type="NCBIfam" id="TIGR02778">
    <property type="entry name" value="ligD_pol"/>
    <property type="match status" value="1"/>
</dbReference>
<dbReference type="Gene3D" id="2.40.50.140">
    <property type="entry name" value="Nucleic acid-binding proteins"/>
    <property type="match status" value="1"/>
</dbReference>
<dbReference type="GO" id="GO:0005524">
    <property type="term" value="F:ATP binding"/>
    <property type="evidence" value="ECO:0007669"/>
    <property type="project" value="UniProtKB-KW"/>
</dbReference>
<evidence type="ECO:0000256" key="10">
    <source>
        <dbReference type="ARBA" id="ARBA00022801"/>
    </source>
</evidence>
<dbReference type="GO" id="GO:0003677">
    <property type="term" value="F:DNA binding"/>
    <property type="evidence" value="ECO:0007669"/>
    <property type="project" value="UniProtKB-KW"/>
</dbReference>
<dbReference type="PANTHER" id="PTHR42705">
    <property type="entry name" value="BIFUNCTIONAL NON-HOMOLOGOUS END JOINING PROTEIN LIGD"/>
    <property type="match status" value="1"/>
</dbReference>
<dbReference type="PROSITE" id="PS50160">
    <property type="entry name" value="DNA_LIGASE_A3"/>
    <property type="match status" value="1"/>
</dbReference>
<organism evidence="21 22">
    <name type="scientific">Piscinibacter gummiphilus</name>
    <dbReference type="NCBI Taxonomy" id="946333"/>
    <lineage>
        <taxon>Bacteria</taxon>
        <taxon>Pseudomonadati</taxon>
        <taxon>Pseudomonadota</taxon>
        <taxon>Betaproteobacteria</taxon>
        <taxon>Burkholderiales</taxon>
        <taxon>Sphaerotilaceae</taxon>
        <taxon>Piscinibacter</taxon>
    </lineage>
</organism>
<evidence type="ECO:0000256" key="8">
    <source>
        <dbReference type="ARBA" id="ARBA00022741"/>
    </source>
</evidence>
<dbReference type="InterPro" id="IPR014143">
    <property type="entry name" value="NHEJ_ligase_prk"/>
</dbReference>
<keyword evidence="10" id="KW-0378">Hydrolase</keyword>
<keyword evidence="6" id="KW-0540">Nuclease</keyword>
<dbReference type="NCBIfam" id="TIGR02776">
    <property type="entry name" value="NHEJ_ligase_prk"/>
    <property type="match status" value="1"/>
</dbReference>
<accession>A0A1W6L4B4</accession>
<keyword evidence="11" id="KW-0269">Exonuclease</keyword>
<dbReference type="PANTHER" id="PTHR42705:SF2">
    <property type="entry name" value="BIFUNCTIONAL NON-HOMOLOGOUS END JOINING PROTEIN LIGD"/>
    <property type="match status" value="1"/>
</dbReference>
<keyword evidence="18" id="KW-0511">Multifunctional enzyme</keyword>
<evidence type="ECO:0000256" key="19">
    <source>
        <dbReference type="ARBA" id="ARBA00029943"/>
    </source>
</evidence>
<evidence type="ECO:0000256" key="2">
    <source>
        <dbReference type="ARBA" id="ARBA00012727"/>
    </source>
</evidence>
<dbReference type="InterPro" id="IPR014145">
    <property type="entry name" value="LigD_pol_dom"/>
</dbReference>
<dbReference type="EMBL" id="CP015118">
    <property type="protein sequence ID" value="ARN19135.1"/>
    <property type="molecule type" value="Genomic_DNA"/>
</dbReference>
<dbReference type="InterPro" id="IPR052171">
    <property type="entry name" value="NHEJ_LigD"/>
</dbReference>
<dbReference type="SUPFAM" id="SSF56091">
    <property type="entry name" value="DNA ligase/mRNA capping enzyme, catalytic domain"/>
    <property type="match status" value="1"/>
</dbReference>
<proteinExistence type="predicted"/>
<evidence type="ECO:0000256" key="20">
    <source>
        <dbReference type="ARBA" id="ARBA00034003"/>
    </source>
</evidence>
<comment type="cofactor">
    <cofactor evidence="1">
        <name>Mn(2+)</name>
        <dbReference type="ChEBI" id="CHEBI:29035"/>
    </cofactor>
</comment>
<evidence type="ECO:0000313" key="21">
    <source>
        <dbReference type="EMBL" id="ARN19135.1"/>
    </source>
</evidence>
<dbReference type="CDD" id="cd07971">
    <property type="entry name" value="OBF_DNA_ligase_LigD"/>
    <property type="match status" value="1"/>
</dbReference>
<dbReference type="InterPro" id="IPR033651">
    <property type="entry name" value="PaeLigD_Pol-like"/>
</dbReference>
<keyword evidence="15" id="KW-0233">DNA recombination</keyword>
<evidence type="ECO:0000313" key="22">
    <source>
        <dbReference type="Proteomes" id="UP000193427"/>
    </source>
</evidence>
<dbReference type="InterPro" id="IPR014146">
    <property type="entry name" value="LigD_ligase_dom"/>
</dbReference>
<dbReference type="GO" id="GO:0006281">
    <property type="term" value="P:DNA repair"/>
    <property type="evidence" value="ECO:0007669"/>
    <property type="project" value="UniProtKB-KW"/>
</dbReference>
<protein>
    <recommendedName>
        <fullName evidence="2">DNA ligase (ATP)</fullName>
        <ecNumber evidence="2">6.5.1.1</ecNumber>
    </recommendedName>
    <alternativeName>
        <fullName evidence="19">NHEJ DNA polymerase</fullName>
    </alternativeName>
</protein>
<dbReference type="Pfam" id="PF01068">
    <property type="entry name" value="DNA_ligase_A_M"/>
    <property type="match status" value="1"/>
</dbReference>
<dbReference type="CDD" id="cd07906">
    <property type="entry name" value="Adenylation_DNA_ligase_LigD_LigC"/>
    <property type="match status" value="1"/>
</dbReference>
<keyword evidence="22" id="KW-1185">Reference proteome</keyword>
<sequence length="824" mass="91256">MPATHTDPLGRYWAKRDFSKTPEPRGVRAKAGKALSFVVQKHDATRLHYDFRLELDGVLLSWAVPKGPSYDPADKRMAVRTEDHPMSYADFEGTIPPGQYGAGHVIVWDRGTWTPHGDPRASLAAGKLSFELQGEKLEGVWELVRLKRPDESKETWLLFKKRDEHARPHADYDVVIAKPDSVMTSKPPASTARKKAPKRAPLPETMSPQLATLATGVPSSGTWSYELKYDGYRVMTRFERGVPKLVTRGGHDWTARLPELSAALRELGVKSGWLDGELVVLNDNGVPDFNALQNAFDRQRTGRIVYFLFDAPFLEGRDLREEPLSARRAALKAVLDERGTDRVRFSPDIDADPHSILASACAMKLEGVIAKRTDAPYESRRSTSWLKLKCQQRQEFVIVGFTARKNVDGEIGSLLLAVHDASGTLKPVGSVGTGWDTDTSRALWKELTAIEASKAPFESGGPAKRSRWSRRPGAVDRWVKPTRIAEVNFGEWTPDQQIRHAVFISLRTDKPVHQITREKAVDAPAIVKSSVKVSNPERVIDPSTGTTKLDLVRFYEAIAPHLLPHLKGRPVSLVRGPEGVGGELFFQKHLGKVHIDGIKELPVSRWEGHEPLMEVNTAKALAASAQMNTVEFHTWNTMSRHIGKPDRIVFDVDPGEGVGWAMVQEAAILTRALLTELGLVSWLKTSGGKGLHVVVPIAPRLDWDTVKAFSRDVVAHMAHHIPERFVVKSGPANRVGKIFIDYLRNGHGATTAAAFSARARPGLGVSMPISWDELPDVKSGSQWTVANTLDHLSFRKVDPWADYAGTKQALAAAIRKLEKAQRAV</sequence>
<dbReference type="InterPro" id="IPR016059">
    <property type="entry name" value="DNA_ligase_ATP-dep_CS"/>
</dbReference>
<dbReference type="Pfam" id="PF13298">
    <property type="entry name" value="LigD_N"/>
    <property type="match status" value="1"/>
</dbReference>
<dbReference type="InterPro" id="IPR012310">
    <property type="entry name" value="DNA_ligase_ATP-dep_cent"/>
</dbReference>
<keyword evidence="12" id="KW-0067">ATP-binding</keyword>
<keyword evidence="17" id="KW-0464">Manganese</keyword>
<dbReference type="Pfam" id="PF04679">
    <property type="entry name" value="DNA_ligase_A_C"/>
    <property type="match status" value="1"/>
</dbReference>
<evidence type="ECO:0000256" key="14">
    <source>
        <dbReference type="ARBA" id="ARBA00023125"/>
    </source>
</evidence>
<evidence type="ECO:0000256" key="7">
    <source>
        <dbReference type="ARBA" id="ARBA00022723"/>
    </source>
</evidence>
<dbReference type="Gene3D" id="3.30.470.30">
    <property type="entry name" value="DNA ligase/mRNA capping enzyme"/>
    <property type="match status" value="1"/>
</dbReference>
<comment type="catalytic activity">
    <reaction evidence="20">
        <text>ATP + (deoxyribonucleotide)n-3'-hydroxyl + 5'-phospho-(deoxyribonucleotide)m = (deoxyribonucleotide)n+m + AMP + diphosphate.</text>
        <dbReference type="EC" id="6.5.1.1"/>
    </reaction>
</comment>
<evidence type="ECO:0000256" key="17">
    <source>
        <dbReference type="ARBA" id="ARBA00023211"/>
    </source>
</evidence>
<dbReference type="Proteomes" id="UP000193427">
    <property type="component" value="Chromosome"/>
</dbReference>
<evidence type="ECO:0000256" key="9">
    <source>
        <dbReference type="ARBA" id="ARBA00022763"/>
    </source>
</evidence>
<dbReference type="GO" id="GO:0003887">
    <property type="term" value="F:DNA-directed DNA polymerase activity"/>
    <property type="evidence" value="ECO:0007669"/>
    <property type="project" value="UniProtKB-KW"/>
</dbReference>
<dbReference type="RefSeq" id="WP_085749380.1">
    <property type="nucleotide sequence ID" value="NZ_BSPR01000002.1"/>
</dbReference>
<evidence type="ECO:0000256" key="15">
    <source>
        <dbReference type="ARBA" id="ARBA00023172"/>
    </source>
</evidence>
<dbReference type="Pfam" id="PF21686">
    <property type="entry name" value="LigD_Prim-Pol"/>
    <property type="match status" value="1"/>
</dbReference>
<dbReference type="GO" id="GO:0004527">
    <property type="term" value="F:exonuclease activity"/>
    <property type="evidence" value="ECO:0007669"/>
    <property type="project" value="UniProtKB-KW"/>
</dbReference>